<dbReference type="AlphaFoldDB" id="A0A382KK86"/>
<protein>
    <recommendedName>
        <fullName evidence="1">ORC1/DEAH AAA+ ATPase domain-containing protein</fullName>
    </recommendedName>
</protein>
<organism evidence="2">
    <name type="scientific">marine metagenome</name>
    <dbReference type="NCBI Taxonomy" id="408172"/>
    <lineage>
        <taxon>unclassified sequences</taxon>
        <taxon>metagenomes</taxon>
        <taxon>ecological metagenomes</taxon>
    </lineage>
</organism>
<dbReference type="InterPro" id="IPR049945">
    <property type="entry name" value="AAA_22"/>
</dbReference>
<reference evidence="2" key="1">
    <citation type="submission" date="2018-05" db="EMBL/GenBank/DDBJ databases">
        <authorList>
            <person name="Lanie J.A."/>
            <person name="Ng W.-L."/>
            <person name="Kazmierczak K.M."/>
            <person name="Andrzejewski T.M."/>
            <person name="Davidsen T.M."/>
            <person name="Wayne K.J."/>
            <person name="Tettelin H."/>
            <person name="Glass J.I."/>
            <person name="Rusch D."/>
            <person name="Podicherti R."/>
            <person name="Tsui H.-C.T."/>
            <person name="Winkler M.E."/>
        </authorList>
    </citation>
    <scope>NUCLEOTIDE SEQUENCE</scope>
</reference>
<dbReference type="InterPro" id="IPR052026">
    <property type="entry name" value="ExeA_AAA_ATPase_DNA-bind"/>
</dbReference>
<proteinExistence type="predicted"/>
<dbReference type="PANTHER" id="PTHR35894:SF1">
    <property type="entry name" value="PHOSPHORIBULOKINASE _ URIDINE KINASE FAMILY"/>
    <property type="match status" value="1"/>
</dbReference>
<dbReference type="Pfam" id="PF13401">
    <property type="entry name" value="AAA_22"/>
    <property type="match status" value="1"/>
</dbReference>
<dbReference type="SUPFAM" id="SSF52540">
    <property type="entry name" value="P-loop containing nucleoside triphosphate hydrolases"/>
    <property type="match status" value="1"/>
</dbReference>
<feature type="non-terminal residue" evidence="2">
    <location>
        <position position="256"/>
    </location>
</feature>
<dbReference type="InterPro" id="IPR027417">
    <property type="entry name" value="P-loop_NTPase"/>
</dbReference>
<dbReference type="Gene3D" id="3.40.50.300">
    <property type="entry name" value="P-loop containing nucleotide triphosphate hydrolases"/>
    <property type="match status" value="1"/>
</dbReference>
<evidence type="ECO:0000313" key="2">
    <source>
        <dbReference type="EMBL" id="SVC24890.1"/>
    </source>
</evidence>
<feature type="domain" description="ORC1/DEAH AAA+ ATPase" evidence="1">
    <location>
        <begin position="42"/>
        <end position="177"/>
    </location>
</feature>
<dbReference type="GO" id="GO:0016887">
    <property type="term" value="F:ATP hydrolysis activity"/>
    <property type="evidence" value="ECO:0007669"/>
    <property type="project" value="InterPro"/>
</dbReference>
<name>A0A382KK86_9ZZZZ</name>
<dbReference type="EMBL" id="UINC01081237">
    <property type="protein sequence ID" value="SVC24890.1"/>
    <property type="molecule type" value="Genomic_DNA"/>
</dbReference>
<gene>
    <name evidence="2" type="ORF">METZ01_LOCUS277744</name>
</gene>
<accession>A0A382KK86</accession>
<evidence type="ECO:0000259" key="1">
    <source>
        <dbReference type="Pfam" id="PF13401"/>
    </source>
</evidence>
<sequence length="256" mass="29285">MELFESIGLKADPFTTSPNPDLFFPAKEHKQCLEGLELAIRMRRGLSVVRGGIGTGKTTISRKLIQNFASEEDVKFDFYPVLDPKFESELVLLQHLVDLFGIEEEAGPSVIECRNQIEHHLINAGVEEGRVLVLVIDEGQNLKGEFLDVFRTLLNFETDEFKLLQLVIFGQPEMTSIIHEYPNFEDRITFNFELGPLDYESAEGIIKHRLTERGGGDKEYFTDEALRAIHNQTQGYPRKINKLCHQLLLNMMSEKE</sequence>
<dbReference type="PANTHER" id="PTHR35894">
    <property type="entry name" value="GENERAL SECRETION PATHWAY PROTEIN A-RELATED"/>
    <property type="match status" value="1"/>
</dbReference>